<dbReference type="AlphaFoldDB" id="A0A1H3HD59"/>
<dbReference type="GO" id="GO:0043709">
    <property type="term" value="P:cell adhesion involved in single-species biofilm formation"/>
    <property type="evidence" value="ECO:0007669"/>
    <property type="project" value="TreeGrafter"/>
</dbReference>
<dbReference type="Gene3D" id="3.30.70.270">
    <property type="match status" value="1"/>
</dbReference>
<dbReference type="NCBIfam" id="TIGR00254">
    <property type="entry name" value="GGDEF"/>
    <property type="match status" value="1"/>
</dbReference>
<dbReference type="InterPro" id="IPR029787">
    <property type="entry name" value="Nucleotide_cyclase"/>
</dbReference>
<evidence type="ECO:0000256" key="2">
    <source>
        <dbReference type="ARBA" id="ARBA00012528"/>
    </source>
</evidence>
<protein>
    <recommendedName>
        <fullName evidence="2">diguanylate cyclase</fullName>
        <ecNumber evidence="2">2.7.7.65</ecNumber>
    </recommendedName>
</protein>
<dbReference type="InterPro" id="IPR000160">
    <property type="entry name" value="GGDEF_dom"/>
</dbReference>
<keyword evidence="7" id="KW-1185">Reference proteome</keyword>
<dbReference type="GO" id="GO:1902201">
    <property type="term" value="P:negative regulation of bacterial-type flagellum-dependent cell motility"/>
    <property type="evidence" value="ECO:0007669"/>
    <property type="project" value="TreeGrafter"/>
</dbReference>
<dbReference type="EMBL" id="FNNI01000011">
    <property type="protein sequence ID" value="SDY12589.1"/>
    <property type="molecule type" value="Genomic_DNA"/>
</dbReference>
<dbReference type="PANTHER" id="PTHR45138:SF9">
    <property type="entry name" value="DIGUANYLATE CYCLASE DGCM-RELATED"/>
    <property type="match status" value="1"/>
</dbReference>
<evidence type="ECO:0000256" key="1">
    <source>
        <dbReference type="ARBA" id="ARBA00001946"/>
    </source>
</evidence>
<dbReference type="InterPro" id="IPR050469">
    <property type="entry name" value="Diguanylate_Cyclase"/>
</dbReference>
<dbReference type="EC" id="2.7.7.65" evidence="2"/>
<evidence type="ECO:0000259" key="5">
    <source>
        <dbReference type="PROSITE" id="PS50887"/>
    </source>
</evidence>
<feature type="domain" description="GGDEF" evidence="5">
    <location>
        <begin position="257"/>
        <end position="391"/>
    </location>
</feature>
<dbReference type="GO" id="GO:0005886">
    <property type="term" value="C:plasma membrane"/>
    <property type="evidence" value="ECO:0007669"/>
    <property type="project" value="TreeGrafter"/>
</dbReference>
<dbReference type="FunFam" id="3.30.70.270:FF:000001">
    <property type="entry name" value="Diguanylate cyclase domain protein"/>
    <property type="match status" value="1"/>
</dbReference>
<dbReference type="InterPro" id="IPR043128">
    <property type="entry name" value="Rev_trsase/Diguanyl_cyclase"/>
</dbReference>
<evidence type="ECO:0000256" key="4">
    <source>
        <dbReference type="SAM" id="Phobius"/>
    </source>
</evidence>
<evidence type="ECO:0000313" key="6">
    <source>
        <dbReference type="EMBL" id="SDY12589.1"/>
    </source>
</evidence>
<dbReference type="PROSITE" id="PS50887">
    <property type="entry name" value="GGDEF"/>
    <property type="match status" value="1"/>
</dbReference>
<feature type="transmembrane region" description="Helical" evidence="4">
    <location>
        <begin position="194"/>
        <end position="217"/>
    </location>
</feature>
<dbReference type="GO" id="GO:0052621">
    <property type="term" value="F:diguanylate cyclase activity"/>
    <property type="evidence" value="ECO:0007669"/>
    <property type="project" value="UniProtKB-EC"/>
</dbReference>
<keyword evidence="4" id="KW-0472">Membrane</keyword>
<comment type="catalytic activity">
    <reaction evidence="3">
        <text>2 GTP = 3',3'-c-di-GMP + 2 diphosphate</text>
        <dbReference type="Rhea" id="RHEA:24898"/>
        <dbReference type="ChEBI" id="CHEBI:33019"/>
        <dbReference type="ChEBI" id="CHEBI:37565"/>
        <dbReference type="ChEBI" id="CHEBI:58805"/>
        <dbReference type="EC" id="2.7.7.65"/>
    </reaction>
</comment>
<evidence type="ECO:0000256" key="3">
    <source>
        <dbReference type="ARBA" id="ARBA00034247"/>
    </source>
</evidence>
<sequence length="391" mass="43962">MDLGTAQDQCSLSMANTYHHRGTYTLVALAFMSLIAIVAFTATSFIGNARQHIGADYLSFAGELVRAQQGGRELRQATEHLLDHPEQEHRQQLLQTIWLLDTRRDSIRRYLTRSHLEPDSYRHIEKELDQLDDLLSRFETLTEEAMDSDSSQRSLASLATDIDNSQAFAYSELYQLVLEASAERQRQMALLNRVIIVLSLVVLLVMAGLLIAIVKIIGQKAAMQRLSLTDDLTGLDNRRALTQQAKQGLALAKRQHHPYSIALIDIDHFKLLNDRYGHPVGDQVLQQVATTLRELVRHMDHLARVGGEEFCLLMPNTDEAGARQLCERLRQGIATMIMPEAADNAQLTISIGIACCADHCSAEQFERLYSEADQALYIAKREGRNRIEVAS</sequence>
<dbReference type="SMART" id="SM00267">
    <property type="entry name" value="GGDEF"/>
    <property type="match status" value="1"/>
</dbReference>
<comment type="cofactor">
    <cofactor evidence="1">
        <name>Mg(2+)</name>
        <dbReference type="ChEBI" id="CHEBI:18420"/>
    </cofactor>
</comment>
<keyword evidence="4" id="KW-1133">Transmembrane helix</keyword>
<dbReference type="CDD" id="cd01949">
    <property type="entry name" value="GGDEF"/>
    <property type="match status" value="1"/>
</dbReference>
<dbReference type="PANTHER" id="PTHR45138">
    <property type="entry name" value="REGULATORY COMPONENTS OF SENSORY TRANSDUCTION SYSTEM"/>
    <property type="match status" value="1"/>
</dbReference>
<dbReference type="Pfam" id="PF00990">
    <property type="entry name" value="GGDEF"/>
    <property type="match status" value="1"/>
</dbReference>
<gene>
    <name evidence="6" type="ORF">SAMN05443545_11178</name>
</gene>
<accession>A0A1H3HD59</accession>
<name>A0A1H3HD59_9GAMM</name>
<feature type="transmembrane region" description="Helical" evidence="4">
    <location>
        <begin position="24"/>
        <end position="46"/>
    </location>
</feature>
<dbReference type="STRING" id="574349.SAMN05443545_11178"/>
<dbReference type="SUPFAM" id="SSF55073">
    <property type="entry name" value="Nucleotide cyclase"/>
    <property type="match status" value="1"/>
</dbReference>
<evidence type="ECO:0000313" key="7">
    <source>
        <dbReference type="Proteomes" id="UP000198500"/>
    </source>
</evidence>
<dbReference type="Proteomes" id="UP000198500">
    <property type="component" value="Unassembled WGS sequence"/>
</dbReference>
<dbReference type="OrthoDB" id="9812260at2"/>
<organism evidence="6 7">
    <name type="scientific">Aidingimonas halophila</name>
    <dbReference type="NCBI Taxonomy" id="574349"/>
    <lineage>
        <taxon>Bacteria</taxon>
        <taxon>Pseudomonadati</taxon>
        <taxon>Pseudomonadota</taxon>
        <taxon>Gammaproteobacteria</taxon>
        <taxon>Oceanospirillales</taxon>
        <taxon>Halomonadaceae</taxon>
        <taxon>Aidingimonas</taxon>
    </lineage>
</organism>
<keyword evidence="4" id="KW-0812">Transmembrane</keyword>
<reference evidence="6 7" key="1">
    <citation type="submission" date="2016-10" db="EMBL/GenBank/DDBJ databases">
        <authorList>
            <person name="de Groot N.N."/>
        </authorList>
    </citation>
    <scope>NUCLEOTIDE SEQUENCE [LARGE SCALE GENOMIC DNA]</scope>
    <source>
        <strain evidence="6 7">DSM 19219</strain>
    </source>
</reference>
<proteinExistence type="predicted"/>